<reference evidence="1" key="2">
    <citation type="journal article" date="2015" name="Data Brief">
        <title>Shoot transcriptome of the giant reed, Arundo donax.</title>
        <authorList>
            <person name="Barrero R.A."/>
            <person name="Guerrero F.D."/>
            <person name="Moolhuijzen P."/>
            <person name="Goolsby J.A."/>
            <person name="Tidwell J."/>
            <person name="Bellgard S.E."/>
            <person name="Bellgard M.I."/>
        </authorList>
    </citation>
    <scope>NUCLEOTIDE SEQUENCE</scope>
    <source>
        <tissue evidence="1">Shoot tissue taken approximately 20 cm above the soil surface</tissue>
    </source>
</reference>
<reference evidence="1" key="1">
    <citation type="submission" date="2014-09" db="EMBL/GenBank/DDBJ databases">
        <authorList>
            <person name="Magalhaes I.L.F."/>
            <person name="Oliveira U."/>
            <person name="Santos F.R."/>
            <person name="Vidigal T.H.D.A."/>
            <person name="Brescovit A.D."/>
            <person name="Santos A.J."/>
        </authorList>
    </citation>
    <scope>NUCLEOTIDE SEQUENCE</scope>
    <source>
        <tissue evidence="1">Shoot tissue taken approximately 20 cm above the soil surface</tissue>
    </source>
</reference>
<proteinExistence type="predicted"/>
<dbReference type="AlphaFoldDB" id="A0A0A9FVA0"/>
<evidence type="ECO:0000313" key="1">
    <source>
        <dbReference type="EMBL" id="JAE15139.1"/>
    </source>
</evidence>
<name>A0A0A9FVA0_ARUDO</name>
<sequence>MYNPYSSRIMQKLQENNIKDNQLIYSCFSNNLRRTKTRIAYCIRFVRYDICDSMQLMSM</sequence>
<accession>A0A0A9FVA0</accession>
<protein>
    <submittedName>
        <fullName evidence="1">Uncharacterized protein</fullName>
    </submittedName>
</protein>
<organism evidence="1">
    <name type="scientific">Arundo donax</name>
    <name type="common">Giant reed</name>
    <name type="synonym">Donax arundinaceus</name>
    <dbReference type="NCBI Taxonomy" id="35708"/>
    <lineage>
        <taxon>Eukaryota</taxon>
        <taxon>Viridiplantae</taxon>
        <taxon>Streptophyta</taxon>
        <taxon>Embryophyta</taxon>
        <taxon>Tracheophyta</taxon>
        <taxon>Spermatophyta</taxon>
        <taxon>Magnoliopsida</taxon>
        <taxon>Liliopsida</taxon>
        <taxon>Poales</taxon>
        <taxon>Poaceae</taxon>
        <taxon>PACMAD clade</taxon>
        <taxon>Arundinoideae</taxon>
        <taxon>Arundineae</taxon>
        <taxon>Arundo</taxon>
    </lineage>
</organism>
<dbReference type="EMBL" id="GBRH01182757">
    <property type="protein sequence ID" value="JAE15139.1"/>
    <property type="molecule type" value="Transcribed_RNA"/>
</dbReference>